<evidence type="ECO:0000256" key="2">
    <source>
        <dbReference type="ARBA" id="ARBA00009695"/>
    </source>
</evidence>
<dbReference type="InterPro" id="IPR053924">
    <property type="entry name" value="RecX_HTH_2nd"/>
</dbReference>
<evidence type="ECO:0000256" key="4">
    <source>
        <dbReference type="ARBA" id="ARBA00022490"/>
    </source>
</evidence>
<comment type="function">
    <text evidence="5">Modulates RecA activity.</text>
</comment>
<evidence type="ECO:0000313" key="9">
    <source>
        <dbReference type="Proteomes" id="UP001065549"/>
    </source>
</evidence>
<comment type="similarity">
    <text evidence="2 5">Belongs to the RecX family.</text>
</comment>
<accession>A0A9J6QLG2</accession>
<organism evidence="8 9">
    <name type="scientific">Hominibacterium faecale</name>
    <dbReference type="NCBI Taxonomy" id="2839743"/>
    <lineage>
        <taxon>Bacteria</taxon>
        <taxon>Bacillati</taxon>
        <taxon>Bacillota</taxon>
        <taxon>Clostridia</taxon>
        <taxon>Peptostreptococcales</taxon>
        <taxon>Anaerovoracaceae</taxon>
        <taxon>Hominibacterium</taxon>
    </lineage>
</organism>
<comment type="caution">
    <text evidence="8">The sequence shown here is derived from an EMBL/GenBank/DDBJ whole genome shotgun (WGS) entry which is preliminary data.</text>
</comment>
<dbReference type="HAMAP" id="MF_01114">
    <property type="entry name" value="RecX"/>
    <property type="match status" value="1"/>
</dbReference>
<dbReference type="InterPro" id="IPR053926">
    <property type="entry name" value="RecX_HTH_1st"/>
</dbReference>
<dbReference type="Pfam" id="PF21982">
    <property type="entry name" value="RecX_HTH1"/>
    <property type="match status" value="1"/>
</dbReference>
<dbReference type="PANTHER" id="PTHR33602">
    <property type="entry name" value="REGULATORY PROTEIN RECX FAMILY PROTEIN"/>
    <property type="match status" value="1"/>
</dbReference>
<evidence type="ECO:0000256" key="1">
    <source>
        <dbReference type="ARBA" id="ARBA00004496"/>
    </source>
</evidence>
<dbReference type="Proteomes" id="UP001065549">
    <property type="component" value="Unassembled WGS sequence"/>
</dbReference>
<evidence type="ECO:0000313" key="8">
    <source>
        <dbReference type="EMBL" id="MCU7378320.1"/>
    </source>
</evidence>
<keyword evidence="9" id="KW-1185">Reference proteome</keyword>
<dbReference type="AlphaFoldDB" id="A0A9J6QLG2"/>
<dbReference type="PANTHER" id="PTHR33602:SF1">
    <property type="entry name" value="REGULATORY PROTEIN RECX FAMILY PROTEIN"/>
    <property type="match status" value="1"/>
</dbReference>
<evidence type="ECO:0000259" key="7">
    <source>
        <dbReference type="Pfam" id="PF21982"/>
    </source>
</evidence>
<dbReference type="InterPro" id="IPR003783">
    <property type="entry name" value="Regulatory_RecX"/>
</dbReference>
<dbReference type="Pfam" id="PF02631">
    <property type="entry name" value="RecX_HTH2"/>
    <property type="match status" value="1"/>
</dbReference>
<dbReference type="GO" id="GO:0006282">
    <property type="term" value="P:regulation of DNA repair"/>
    <property type="evidence" value="ECO:0007669"/>
    <property type="project" value="UniProtKB-UniRule"/>
</dbReference>
<protein>
    <recommendedName>
        <fullName evidence="3 5">Regulatory protein RecX</fullName>
    </recommendedName>
</protein>
<dbReference type="Gene3D" id="1.10.10.10">
    <property type="entry name" value="Winged helix-like DNA-binding domain superfamily/Winged helix DNA-binding domain"/>
    <property type="match status" value="3"/>
</dbReference>
<dbReference type="RefSeq" id="WP_148395934.1">
    <property type="nucleotide sequence ID" value="NZ_JAJAGH010000008.1"/>
</dbReference>
<evidence type="ECO:0000256" key="5">
    <source>
        <dbReference type="HAMAP-Rule" id="MF_01114"/>
    </source>
</evidence>
<proteinExistence type="inferred from homology"/>
<name>A0A9J6QLG2_9FIRM</name>
<feature type="domain" description="RecX first three-helical" evidence="7">
    <location>
        <begin position="4"/>
        <end position="42"/>
    </location>
</feature>
<keyword evidence="4 5" id="KW-0963">Cytoplasm</keyword>
<evidence type="ECO:0000259" key="6">
    <source>
        <dbReference type="Pfam" id="PF02631"/>
    </source>
</evidence>
<gene>
    <name evidence="5" type="primary">recX</name>
    <name evidence="8" type="ORF">OBO34_08120</name>
</gene>
<sequence>MDIKDSALRYLGPRARTCREMKEHLQAKGFSQQEIEEVIRELSQLHYLDDQDYCRQYFDYAFGKGKGAYRVKRELEQKGVDRATIEIAFEEYESEETEMERAKKQAAKIAAGKQIDEKLMAKMGRRLTGLGYRSDVVYQIIGSYMEQHDE</sequence>
<comment type="subcellular location">
    <subcellularLocation>
        <location evidence="1 5">Cytoplasm</location>
    </subcellularLocation>
</comment>
<reference evidence="8" key="1">
    <citation type="submission" date="2022-09" db="EMBL/GenBank/DDBJ databases">
        <title>Culturomic study of gut microbiota in children with autism spectrum disorder.</title>
        <authorList>
            <person name="Efimov B.A."/>
            <person name="Chaplin A.V."/>
            <person name="Sokolova S.R."/>
            <person name="Pikina A.P."/>
            <person name="Korzhanova M."/>
            <person name="Belova V."/>
            <person name="Korostin D."/>
        </authorList>
    </citation>
    <scope>NUCLEOTIDE SEQUENCE</scope>
    <source>
        <strain evidence="8">ASD5510</strain>
    </source>
</reference>
<dbReference type="InterPro" id="IPR036388">
    <property type="entry name" value="WH-like_DNA-bd_sf"/>
</dbReference>
<dbReference type="GO" id="GO:0005737">
    <property type="term" value="C:cytoplasm"/>
    <property type="evidence" value="ECO:0007669"/>
    <property type="project" value="UniProtKB-SubCell"/>
</dbReference>
<dbReference type="EMBL" id="JAOSHN010000003">
    <property type="protein sequence ID" value="MCU7378320.1"/>
    <property type="molecule type" value="Genomic_DNA"/>
</dbReference>
<feature type="domain" description="RecX second three-helical" evidence="6">
    <location>
        <begin position="49"/>
        <end position="88"/>
    </location>
</feature>
<evidence type="ECO:0000256" key="3">
    <source>
        <dbReference type="ARBA" id="ARBA00018111"/>
    </source>
</evidence>